<dbReference type="Proteomes" id="UP000729402">
    <property type="component" value="Unassembled WGS sequence"/>
</dbReference>
<dbReference type="InterPro" id="IPR044242">
    <property type="entry name" value="LTD-like"/>
</dbReference>
<dbReference type="GO" id="GO:0090391">
    <property type="term" value="P:granum assembly"/>
    <property type="evidence" value="ECO:0007669"/>
    <property type="project" value="InterPro"/>
</dbReference>
<organism evidence="1 2">
    <name type="scientific">Zizania palustris</name>
    <name type="common">Northern wild rice</name>
    <dbReference type="NCBI Taxonomy" id="103762"/>
    <lineage>
        <taxon>Eukaryota</taxon>
        <taxon>Viridiplantae</taxon>
        <taxon>Streptophyta</taxon>
        <taxon>Embryophyta</taxon>
        <taxon>Tracheophyta</taxon>
        <taxon>Spermatophyta</taxon>
        <taxon>Magnoliopsida</taxon>
        <taxon>Liliopsida</taxon>
        <taxon>Poales</taxon>
        <taxon>Poaceae</taxon>
        <taxon>BOP clade</taxon>
        <taxon>Oryzoideae</taxon>
        <taxon>Oryzeae</taxon>
        <taxon>Zizaniinae</taxon>
        <taxon>Zizania</taxon>
    </lineage>
</organism>
<reference evidence="1" key="2">
    <citation type="submission" date="2021-02" db="EMBL/GenBank/DDBJ databases">
        <authorList>
            <person name="Kimball J.A."/>
            <person name="Haas M.W."/>
            <person name="Macchietto M."/>
            <person name="Kono T."/>
            <person name="Duquette J."/>
            <person name="Shao M."/>
        </authorList>
    </citation>
    <scope>NUCLEOTIDE SEQUENCE</scope>
    <source>
        <tissue evidence="1">Fresh leaf tissue</tissue>
    </source>
</reference>
<dbReference type="PANTHER" id="PTHR47317:SF1">
    <property type="entry name" value="PROTEIN LHCP TRANSLOCATION DEFECT"/>
    <property type="match status" value="1"/>
</dbReference>
<dbReference type="EMBL" id="JAAALK010000282">
    <property type="protein sequence ID" value="KAG8080344.1"/>
    <property type="molecule type" value="Genomic_DNA"/>
</dbReference>
<dbReference type="GO" id="GO:0009570">
    <property type="term" value="C:chloroplast stroma"/>
    <property type="evidence" value="ECO:0007669"/>
    <property type="project" value="InterPro"/>
</dbReference>
<reference evidence="1" key="1">
    <citation type="journal article" date="2021" name="bioRxiv">
        <title>Whole Genome Assembly and Annotation of Northern Wild Rice, Zizania palustris L., Supports a Whole Genome Duplication in the Zizania Genus.</title>
        <authorList>
            <person name="Haas M."/>
            <person name="Kono T."/>
            <person name="Macchietto M."/>
            <person name="Millas R."/>
            <person name="McGilp L."/>
            <person name="Shao M."/>
            <person name="Duquette J."/>
            <person name="Hirsch C.N."/>
            <person name="Kimball J."/>
        </authorList>
    </citation>
    <scope>NUCLEOTIDE SEQUENCE</scope>
    <source>
        <tissue evidence="1">Fresh leaf tissue</tissue>
    </source>
</reference>
<sequence length="155" mass="16965">MASMPCTIQLTARSYSSSSRRRAGGGLRAPLLGAGRRLGWLRPSRLSGFGSKDAEGAGIHGSQGRDDFDRDAVEQSSCFAERITQVTPTVAAAPRRFLQRSPAVDTPLRHPLRNGEVSDQRSICTLQRCTICSTWCPCWLKLILQQHGLPETLKS</sequence>
<name>A0A8J5W6F3_ZIZPA</name>
<proteinExistence type="predicted"/>
<dbReference type="PANTHER" id="PTHR47317">
    <property type="entry name" value="PROTEIN LHCP TRANSLOCATION DEFECT"/>
    <property type="match status" value="1"/>
</dbReference>
<protein>
    <submittedName>
        <fullName evidence="1">Uncharacterized protein</fullName>
    </submittedName>
</protein>
<dbReference type="GO" id="GO:0009941">
    <property type="term" value="C:chloroplast envelope"/>
    <property type="evidence" value="ECO:0007669"/>
    <property type="project" value="TreeGrafter"/>
</dbReference>
<dbReference type="GO" id="GO:0006886">
    <property type="term" value="P:intracellular protein transport"/>
    <property type="evidence" value="ECO:0007669"/>
    <property type="project" value="InterPro"/>
</dbReference>
<evidence type="ECO:0000313" key="2">
    <source>
        <dbReference type="Proteomes" id="UP000729402"/>
    </source>
</evidence>
<evidence type="ECO:0000313" key="1">
    <source>
        <dbReference type="EMBL" id="KAG8080344.1"/>
    </source>
</evidence>
<accession>A0A8J5W6F3</accession>
<gene>
    <name evidence="1" type="ORF">GUJ93_ZPchr0007g3878</name>
</gene>
<comment type="caution">
    <text evidence="1">The sequence shown here is derived from an EMBL/GenBank/DDBJ whole genome shotgun (WGS) entry which is preliminary data.</text>
</comment>
<keyword evidence="2" id="KW-1185">Reference proteome</keyword>
<dbReference type="AlphaFoldDB" id="A0A8J5W6F3"/>